<feature type="signal peptide" evidence="2">
    <location>
        <begin position="1"/>
        <end position="19"/>
    </location>
</feature>
<evidence type="ECO:0000256" key="2">
    <source>
        <dbReference type="SAM" id="SignalP"/>
    </source>
</evidence>
<reference evidence="3 4" key="1">
    <citation type="submission" date="2022-03" db="EMBL/GenBank/DDBJ databases">
        <title>Chryseobacterium sp. isolated from particulate matters in swine house.</title>
        <authorList>
            <person name="Won M."/>
            <person name="Kim S.-J."/>
            <person name="Kwon S.-W."/>
        </authorList>
    </citation>
    <scope>NUCLEOTIDE SEQUENCE [LARGE SCALE GENOMIC DNA]</scope>
    <source>
        <strain evidence="3 4">SC2-2</strain>
    </source>
</reference>
<keyword evidence="2" id="KW-0732">Signal</keyword>
<dbReference type="EMBL" id="CP094532">
    <property type="protein sequence ID" value="UOE41711.1"/>
    <property type="molecule type" value="Genomic_DNA"/>
</dbReference>
<keyword evidence="4" id="KW-1185">Reference proteome</keyword>
<dbReference type="RefSeq" id="WP_243550598.1">
    <property type="nucleotide sequence ID" value="NZ_CP094532.1"/>
</dbReference>
<dbReference type="InterPro" id="IPR025738">
    <property type="entry name" value="BatD"/>
</dbReference>
<proteinExistence type="predicted"/>
<dbReference type="Proteomes" id="UP000831460">
    <property type="component" value="Chromosome"/>
</dbReference>
<evidence type="ECO:0000313" key="4">
    <source>
        <dbReference type="Proteomes" id="UP000831460"/>
    </source>
</evidence>
<feature type="transmembrane region" description="Helical" evidence="1">
    <location>
        <begin position="427"/>
        <end position="449"/>
    </location>
</feature>
<accession>A0ABY4BVH8</accession>
<keyword evidence="1" id="KW-0812">Transmembrane</keyword>
<feature type="chain" id="PRO_5047154200" evidence="2">
    <location>
        <begin position="20"/>
        <end position="581"/>
    </location>
</feature>
<sequence>MKQRILYILSIFSSLFAYSQVTLAVSDVKEAKLNQRFNLNVILEISGENMQQETPLRMPDLSKFDIIGTASEQNTIVLDAKRGDVLNQMVYQLVLSPKQSGKIKIGSVLVTVNGKIYKTEPFEINVRDAEKRSSVAANTESNDVYLNLEVQDREVYKNESTIAVLRAYSRNYGSFRNLRNIQVPHQRNVNIKPVSFAKSEIESSAGMNSQVIAVFMIFPSESGNIEINPVSASVANSSAENRIVSNKVKLNVKKLPAGMPEHFKNAVGKFDVSVANLNKNDVAEVEKPLNVSLKLSGAGNFGTLHLPKILHSADYVAYPPKITSNAVTRDDNLSGDIIAEYVVVPKKPGLVTVGFENFSFFDPNSQKYVDLGSKAIALNVKTPEEIDAAKSTLEKVNDITNNVLETVNTPVLNTVNLKVKEKDKNRINWKIVAGNLALLISVVGMFMVVSKRKQKKRLVPVTDAPAPSKTIAETEELIRKDFGTTFEENIEYLRKLKENENFSTFFSAYEDLKEDVKKQNSISDESGFRKFIEETKGPQFADQYRVLSEQIHFEKYSPMQSKERIDELLNGITSLFSQIIK</sequence>
<evidence type="ECO:0000313" key="3">
    <source>
        <dbReference type="EMBL" id="UOE41711.1"/>
    </source>
</evidence>
<gene>
    <name evidence="3" type="ORF">MTP09_03475</name>
</gene>
<keyword evidence="1" id="KW-1133">Transmembrane helix</keyword>
<keyword evidence="1" id="KW-0472">Membrane</keyword>
<dbReference type="PANTHER" id="PTHR40940:SF2">
    <property type="entry name" value="BATD"/>
    <property type="match status" value="1"/>
</dbReference>
<evidence type="ECO:0000256" key="1">
    <source>
        <dbReference type="SAM" id="Phobius"/>
    </source>
</evidence>
<dbReference type="Pfam" id="PF13584">
    <property type="entry name" value="BatD"/>
    <property type="match status" value="1"/>
</dbReference>
<name>A0ABY4BVH8_9FLAO</name>
<organism evidence="3 4">
    <name type="scientific">Chryseobacterium suipulveris</name>
    <dbReference type="NCBI Taxonomy" id="2929800"/>
    <lineage>
        <taxon>Bacteria</taxon>
        <taxon>Pseudomonadati</taxon>
        <taxon>Bacteroidota</taxon>
        <taxon>Flavobacteriia</taxon>
        <taxon>Flavobacteriales</taxon>
        <taxon>Weeksellaceae</taxon>
        <taxon>Chryseobacterium group</taxon>
        <taxon>Chryseobacterium</taxon>
    </lineage>
</organism>
<dbReference type="PANTHER" id="PTHR40940">
    <property type="entry name" value="PROTEIN BATD-RELATED"/>
    <property type="match status" value="1"/>
</dbReference>
<protein>
    <submittedName>
        <fullName evidence="3">BatD family protein</fullName>
    </submittedName>
</protein>